<dbReference type="GO" id="GO:0008270">
    <property type="term" value="F:zinc ion binding"/>
    <property type="evidence" value="ECO:0007669"/>
    <property type="project" value="UniProtKB-KW"/>
</dbReference>
<organism evidence="4 5">
    <name type="scientific">Brassica oleracea var. oleracea</name>
    <dbReference type="NCBI Taxonomy" id="109376"/>
    <lineage>
        <taxon>Eukaryota</taxon>
        <taxon>Viridiplantae</taxon>
        <taxon>Streptophyta</taxon>
        <taxon>Embryophyta</taxon>
        <taxon>Tracheophyta</taxon>
        <taxon>Spermatophyta</taxon>
        <taxon>Magnoliopsida</taxon>
        <taxon>eudicotyledons</taxon>
        <taxon>Gunneridae</taxon>
        <taxon>Pentapetalae</taxon>
        <taxon>rosids</taxon>
        <taxon>malvids</taxon>
        <taxon>Brassicales</taxon>
        <taxon>Brassicaceae</taxon>
        <taxon>Brassiceae</taxon>
        <taxon>Brassica</taxon>
    </lineage>
</organism>
<dbReference type="HOGENOM" id="CLU_006767_6_0_1"/>
<reference evidence="4" key="2">
    <citation type="submission" date="2015-03" db="UniProtKB">
        <authorList>
            <consortium name="EnsemblPlants"/>
        </authorList>
    </citation>
    <scope>IDENTIFICATION</scope>
</reference>
<dbReference type="Gramene" id="Bo6g095180.1">
    <property type="protein sequence ID" value="Bo6g095180.1"/>
    <property type="gene ID" value="Bo6g095180"/>
</dbReference>
<name>A0A0D3CXL0_BRAOL</name>
<dbReference type="Pfam" id="PF03108">
    <property type="entry name" value="DBD_Tnp_Mut"/>
    <property type="match status" value="1"/>
</dbReference>
<dbReference type="InterPro" id="IPR001878">
    <property type="entry name" value="Znf_CCHC"/>
</dbReference>
<reference evidence="4 5" key="1">
    <citation type="journal article" date="2014" name="Genome Biol.">
        <title>Transcriptome and methylome profiling reveals relics of genome dominance in the mesopolyploid Brassica oleracea.</title>
        <authorList>
            <person name="Parkin I.A."/>
            <person name="Koh C."/>
            <person name="Tang H."/>
            <person name="Robinson S.J."/>
            <person name="Kagale S."/>
            <person name="Clarke W.E."/>
            <person name="Town C.D."/>
            <person name="Nixon J."/>
            <person name="Krishnakumar V."/>
            <person name="Bidwell S.L."/>
            <person name="Denoeud F."/>
            <person name="Belcram H."/>
            <person name="Links M.G."/>
            <person name="Just J."/>
            <person name="Clarke C."/>
            <person name="Bender T."/>
            <person name="Huebert T."/>
            <person name="Mason A.S."/>
            <person name="Pires J.C."/>
            <person name="Barker G."/>
            <person name="Moore J."/>
            <person name="Walley P.G."/>
            <person name="Manoli S."/>
            <person name="Batley J."/>
            <person name="Edwards D."/>
            <person name="Nelson M.N."/>
            <person name="Wang X."/>
            <person name="Paterson A.H."/>
            <person name="King G."/>
            <person name="Bancroft I."/>
            <person name="Chalhoub B."/>
            <person name="Sharpe A.G."/>
        </authorList>
    </citation>
    <scope>NUCLEOTIDE SEQUENCE</scope>
    <source>
        <strain evidence="4 5">cv. TO1000</strain>
    </source>
</reference>
<feature type="domain" description="CCHC-type" evidence="3">
    <location>
        <begin position="448"/>
        <end position="463"/>
    </location>
</feature>
<dbReference type="InterPro" id="IPR004332">
    <property type="entry name" value="Transposase_MuDR"/>
</dbReference>
<evidence type="ECO:0000259" key="3">
    <source>
        <dbReference type="PROSITE" id="PS50158"/>
    </source>
</evidence>
<sequence>NHRGYVGYIGGEVRTINCKPEELFNALAEEFGERLNVQRVWYKLPNEEHKDRKIMSNGDPMFLNMCEAGKWRGMINIFLVNTTEHCEVEEQVMPSEEEIRIENNVASFVDEDENFDHHNTPPNSDDEDNESFVRFRPGSGELELRQVFDTIEEFKEAVLEYALKGGWNIKLNKWGDIKSSAVCGTKKDCPWRIYCSYEERIGKWMVKTFSDKHRCQKDGYCKLLKSAVICKLFLNDIRTDPELKPRFIQDQIEQRYNLIATIDKCKKGKAKAIDIINHDHEEQFSRLKDYRLALLELTIKLFSGLLNAVERILPNVEHRMCARHIYGNLKKLFPRQHEIKTLFWRVAESCTPCRHALRIITEKKLDYEDYISSFYLNSRQQQIYSDSIRPVNGMCFWDRTGASVLLPPSLVENTENNRGRKPKPKRKKGRNESPTRKKVSRDKRIMHCGRCGVAGHNATKCPNIGVPIKHKYGRKKASTGRVEEHDPISEDFGEGPSQQTQD</sequence>
<dbReference type="GO" id="GO:0003676">
    <property type="term" value="F:nucleic acid binding"/>
    <property type="evidence" value="ECO:0007669"/>
    <property type="project" value="InterPro"/>
</dbReference>
<evidence type="ECO:0000313" key="4">
    <source>
        <dbReference type="EnsemblPlants" id="Bo6g095180.1"/>
    </source>
</evidence>
<feature type="compositionally biased region" description="Basic residues" evidence="2">
    <location>
        <begin position="419"/>
        <end position="429"/>
    </location>
</feature>
<feature type="region of interest" description="Disordered" evidence="2">
    <location>
        <begin position="408"/>
        <end position="442"/>
    </location>
</feature>
<evidence type="ECO:0000256" key="1">
    <source>
        <dbReference type="PROSITE-ProRule" id="PRU00047"/>
    </source>
</evidence>
<keyword evidence="1" id="KW-0862">Zinc</keyword>
<feature type="region of interest" description="Disordered" evidence="2">
    <location>
        <begin position="464"/>
        <end position="502"/>
    </location>
</feature>
<protein>
    <recommendedName>
        <fullName evidence="3">CCHC-type domain-containing protein</fullName>
    </recommendedName>
</protein>
<keyword evidence="1" id="KW-0479">Metal-binding</keyword>
<feature type="region of interest" description="Disordered" evidence="2">
    <location>
        <begin position="111"/>
        <end position="131"/>
    </location>
</feature>
<proteinExistence type="predicted"/>
<dbReference type="PANTHER" id="PTHR31973">
    <property type="entry name" value="POLYPROTEIN, PUTATIVE-RELATED"/>
    <property type="match status" value="1"/>
</dbReference>
<evidence type="ECO:0000256" key="2">
    <source>
        <dbReference type="SAM" id="MobiDB-lite"/>
    </source>
</evidence>
<dbReference type="PANTHER" id="PTHR31973:SF187">
    <property type="entry name" value="MUTATOR TRANSPOSASE MUDRA PROTEIN"/>
    <property type="match status" value="1"/>
</dbReference>
<evidence type="ECO:0000313" key="5">
    <source>
        <dbReference type="Proteomes" id="UP000032141"/>
    </source>
</evidence>
<accession>A0A0D3CXL0</accession>
<dbReference type="PROSITE" id="PS50158">
    <property type="entry name" value="ZF_CCHC"/>
    <property type="match status" value="1"/>
</dbReference>
<dbReference type="Proteomes" id="UP000032141">
    <property type="component" value="Chromosome C6"/>
</dbReference>
<dbReference type="EnsemblPlants" id="Bo6g095180.1">
    <property type="protein sequence ID" value="Bo6g095180.1"/>
    <property type="gene ID" value="Bo6g095180"/>
</dbReference>
<keyword evidence="1" id="KW-0863">Zinc-finger</keyword>
<feature type="compositionally biased region" description="Basic residues" evidence="2">
    <location>
        <begin position="468"/>
        <end position="478"/>
    </location>
</feature>
<dbReference type="AlphaFoldDB" id="A0A0D3CXL0"/>
<keyword evidence="5" id="KW-1185">Reference proteome</keyword>